<feature type="region of interest" description="Disordered" evidence="5">
    <location>
        <begin position="1"/>
        <end position="52"/>
    </location>
</feature>
<dbReference type="SUPFAM" id="SSF46689">
    <property type="entry name" value="Homeodomain-like"/>
    <property type="match status" value="1"/>
</dbReference>
<feature type="compositionally biased region" description="Low complexity" evidence="5">
    <location>
        <begin position="32"/>
        <end position="41"/>
    </location>
</feature>
<dbReference type="InterPro" id="IPR001647">
    <property type="entry name" value="HTH_TetR"/>
</dbReference>
<feature type="compositionally biased region" description="Basic and acidic residues" evidence="5">
    <location>
        <begin position="1"/>
        <end position="10"/>
    </location>
</feature>
<feature type="compositionally biased region" description="Gly residues" evidence="5">
    <location>
        <begin position="17"/>
        <end position="31"/>
    </location>
</feature>
<keyword evidence="3" id="KW-0804">Transcription</keyword>
<evidence type="ECO:0000256" key="3">
    <source>
        <dbReference type="ARBA" id="ARBA00023163"/>
    </source>
</evidence>
<reference evidence="7 8" key="1">
    <citation type="submission" date="2023-12" db="EMBL/GenBank/DDBJ databases">
        <title>Streptomyces sp. V4-01.</title>
        <authorList>
            <person name="Somphong A."/>
            <person name="Phongsopitanun W."/>
        </authorList>
    </citation>
    <scope>NUCLEOTIDE SEQUENCE [LARGE SCALE GENOMIC DNA]</scope>
    <source>
        <strain evidence="7 8">V4-01</strain>
    </source>
</reference>
<dbReference type="InterPro" id="IPR009057">
    <property type="entry name" value="Homeodomain-like_sf"/>
</dbReference>
<feature type="domain" description="HTH tetR-type" evidence="6">
    <location>
        <begin position="54"/>
        <end position="114"/>
    </location>
</feature>
<dbReference type="InterPro" id="IPR050109">
    <property type="entry name" value="HTH-type_TetR-like_transc_reg"/>
</dbReference>
<dbReference type="PANTHER" id="PTHR30055:SF234">
    <property type="entry name" value="HTH-TYPE TRANSCRIPTIONAL REGULATOR BETI"/>
    <property type="match status" value="1"/>
</dbReference>
<keyword evidence="2 4" id="KW-0238">DNA-binding</keyword>
<evidence type="ECO:0000313" key="8">
    <source>
        <dbReference type="Proteomes" id="UP001344658"/>
    </source>
</evidence>
<keyword evidence="8" id="KW-1185">Reference proteome</keyword>
<dbReference type="PANTHER" id="PTHR30055">
    <property type="entry name" value="HTH-TYPE TRANSCRIPTIONAL REGULATOR RUTR"/>
    <property type="match status" value="1"/>
</dbReference>
<dbReference type="InterPro" id="IPR036271">
    <property type="entry name" value="Tet_transcr_reg_TetR-rel_C_sf"/>
</dbReference>
<dbReference type="RefSeq" id="WP_330797785.1">
    <property type="nucleotide sequence ID" value="NZ_JAZEWV010000020.1"/>
</dbReference>
<dbReference type="PROSITE" id="PS50977">
    <property type="entry name" value="HTH_TETR_2"/>
    <property type="match status" value="1"/>
</dbReference>
<dbReference type="Proteomes" id="UP001344658">
    <property type="component" value="Unassembled WGS sequence"/>
</dbReference>
<evidence type="ECO:0000259" key="6">
    <source>
        <dbReference type="PROSITE" id="PS50977"/>
    </source>
</evidence>
<name>A0ABU7PFY7_9ACTN</name>
<evidence type="ECO:0000256" key="2">
    <source>
        <dbReference type="ARBA" id="ARBA00023125"/>
    </source>
</evidence>
<dbReference type="Gene3D" id="1.10.357.10">
    <property type="entry name" value="Tetracycline Repressor, domain 2"/>
    <property type="match status" value="1"/>
</dbReference>
<dbReference type="Pfam" id="PF00440">
    <property type="entry name" value="TetR_N"/>
    <property type="match status" value="1"/>
</dbReference>
<protein>
    <submittedName>
        <fullName evidence="7">Helix-turn-helix domain-containing protein</fullName>
    </submittedName>
</protein>
<sequence>MTAEDERPDAPRAAPDGAGGTRGTAGPGGKGAATKGAGAARRPYDARRRRAGAERNRGAVLDAYRVLLFRDGYRATTVRAVAGAAGVSPETVYKTFGGKPGLAKALWDVTQAGDDAPVAMADRDELRAVMEERDPRAKLAGWAAFVRGVHERLAGLAAALAQAGPEPAAVIEATEEERLRGVRGFVEHLADRGLLGAGVDPSAAADACWALTSAQLWTRLTVARGWTAQAYEEWLVAVLAAVLF</sequence>
<dbReference type="Gene3D" id="1.10.10.60">
    <property type="entry name" value="Homeodomain-like"/>
    <property type="match status" value="1"/>
</dbReference>
<evidence type="ECO:0000256" key="5">
    <source>
        <dbReference type="SAM" id="MobiDB-lite"/>
    </source>
</evidence>
<keyword evidence="1" id="KW-0805">Transcription regulation</keyword>
<evidence type="ECO:0000313" key="7">
    <source>
        <dbReference type="EMBL" id="MEE4544733.1"/>
    </source>
</evidence>
<dbReference type="SUPFAM" id="SSF48498">
    <property type="entry name" value="Tetracyclin repressor-like, C-terminal domain"/>
    <property type="match status" value="1"/>
</dbReference>
<comment type="caution">
    <text evidence="7">The sequence shown here is derived from an EMBL/GenBank/DDBJ whole genome shotgun (WGS) entry which is preliminary data.</text>
</comment>
<feature type="DNA-binding region" description="H-T-H motif" evidence="4">
    <location>
        <begin position="77"/>
        <end position="96"/>
    </location>
</feature>
<organism evidence="7 8">
    <name type="scientific">Actinacidiphila polyblastidii</name>
    <dbReference type="NCBI Taxonomy" id="3110430"/>
    <lineage>
        <taxon>Bacteria</taxon>
        <taxon>Bacillati</taxon>
        <taxon>Actinomycetota</taxon>
        <taxon>Actinomycetes</taxon>
        <taxon>Kitasatosporales</taxon>
        <taxon>Streptomycetaceae</taxon>
        <taxon>Actinacidiphila</taxon>
    </lineage>
</organism>
<evidence type="ECO:0000256" key="1">
    <source>
        <dbReference type="ARBA" id="ARBA00023015"/>
    </source>
</evidence>
<gene>
    <name evidence="7" type="ORF">V2S66_22525</name>
</gene>
<evidence type="ECO:0000256" key="4">
    <source>
        <dbReference type="PROSITE-ProRule" id="PRU00335"/>
    </source>
</evidence>
<proteinExistence type="predicted"/>
<dbReference type="EMBL" id="JAZEWV010000020">
    <property type="protein sequence ID" value="MEE4544733.1"/>
    <property type="molecule type" value="Genomic_DNA"/>
</dbReference>
<accession>A0ABU7PFY7</accession>
<feature type="compositionally biased region" description="Basic and acidic residues" evidence="5">
    <location>
        <begin position="42"/>
        <end position="52"/>
    </location>
</feature>